<evidence type="ECO:0000313" key="1">
    <source>
        <dbReference type="EMBL" id="NOH51169.1"/>
    </source>
</evidence>
<reference evidence="1 2" key="1">
    <citation type="submission" date="2019-08" db="EMBL/GenBank/DDBJ databases">
        <title>Draft genome sequencing and comparative genomics of hatchery-associated Vibrios.</title>
        <authorList>
            <person name="Kehlet-Delgado H."/>
            <person name="Mueller R.S."/>
        </authorList>
    </citation>
    <scope>NUCLEOTIDE SEQUENCE [LARGE SCALE GENOMIC DNA]</scope>
    <source>
        <strain evidence="1 2">00-78-3</strain>
    </source>
</reference>
<proteinExistence type="predicted"/>
<dbReference type="Proteomes" id="UP000572072">
    <property type="component" value="Unassembled WGS sequence"/>
</dbReference>
<comment type="caution">
    <text evidence="1">The sequence shown here is derived from an EMBL/GenBank/DDBJ whole genome shotgun (WGS) entry which is preliminary data.</text>
</comment>
<dbReference type="RefSeq" id="WP_171359372.1">
    <property type="nucleotide sequence ID" value="NZ_VTYN01000053.1"/>
</dbReference>
<gene>
    <name evidence="1" type="ORF">F0262_24475</name>
</gene>
<accession>A0A7Y3ZDS0</accession>
<protein>
    <submittedName>
        <fullName evidence="1">Uncharacterized protein</fullName>
    </submittedName>
</protein>
<evidence type="ECO:0000313" key="2">
    <source>
        <dbReference type="Proteomes" id="UP000572072"/>
    </source>
</evidence>
<dbReference type="AlphaFoldDB" id="A0A7Y3ZDS0"/>
<sequence length="79" mass="8735">MDKKTIEVVVERCCDVCGSSVMVELNDLKLEEAGKLTPNWGGGSKMDGITHHLDMCESCFQVALSALKEHCRSIVMFDD</sequence>
<name>A0A7Y3ZDS0_9VIBR</name>
<dbReference type="EMBL" id="VTYN01000053">
    <property type="protein sequence ID" value="NOH51169.1"/>
    <property type="molecule type" value="Genomic_DNA"/>
</dbReference>
<organism evidence="1 2">
    <name type="scientific">Vibrio rotiferianus</name>
    <dbReference type="NCBI Taxonomy" id="190895"/>
    <lineage>
        <taxon>Bacteria</taxon>
        <taxon>Pseudomonadati</taxon>
        <taxon>Pseudomonadota</taxon>
        <taxon>Gammaproteobacteria</taxon>
        <taxon>Vibrionales</taxon>
        <taxon>Vibrionaceae</taxon>
        <taxon>Vibrio</taxon>
    </lineage>
</organism>